<accession>A0A4Q1BJW1</accession>
<dbReference type="Proteomes" id="UP000289152">
    <property type="component" value="Unassembled WGS sequence"/>
</dbReference>
<dbReference type="AlphaFoldDB" id="A0A4Q1BJW1"/>
<sequence>MEAIADQYPDNPLLQLIPNIMTSALIYDSLLTFGGFDAQSKSARPVETVGDLIRYRIDEILNIHCALTIIYTLSPPEPSTDAPLFPPLAATLTLLTHPDIASRVVGRAMQYLTSSRLIDTAIGKGEAVQKNSSSKSVGGH</sequence>
<reference evidence="1 2" key="1">
    <citation type="submission" date="2016-06" db="EMBL/GenBank/DDBJ databases">
        <title>Evolution of pathogenesis and genome organization in the Tremellales.</title>
        <authorList>
            <person name="Cuomo C."/>
            <person name="Litvintseva A."/>
            <person name="Heitman J."/>
            <person name="Chen Y."/>
            <person name="Sun S."/>
            <person name="Springer D."/>
            <person name="Dromer F."/>
            <person name="Young S."/>
            <person name="Zeng Q."/>
            <person name="Chapman S."/>
            <person name="Gujja S."/>
            <person name="Saif S."/>
            <person name="Birren B."/>
        </authorList>
    </citation>
    <scope>NUCLEOTIDE SEQUENCE [LARGE SCALE GENOMIC DNA]</scope>
    <source>
        <strain evidence="1 2">ATCC 28783</strain>
    </source>
</reference>
<keyword evidence="2" id="KW-1185">Reference proteome</keyword>
<protein>
    <submittedName>
        <fullName evidence="1">Uncharacterized protein</fullName>
    </submittedName>
</protein>
<name>A0A4Q1BJW1_TREME</name>
<evidence type="ECO:0000313" key="2">
    <source>
        <dbReference type="Proteomes" id="UP000289152"/>
    </source>
</evidence>
<comment type="caution">
    <text evidence="1">The sequence shown here is derived from an EMBL/GenBank/DDBJ whole genome shotgun (WGS) entry which is preliminary data.</text>
</comment>
<dbReference type="InParanoid" id="A0A4Q1BJW1"/>
<dbReference type="VEuPathDB" id="FungiDB:TREMEDRAFT_60666"/>
<gene>
    <name evidence="1" type="ORF">M231_04710</name>
</gene>
<evidence type="ECO:0000313" key="1">
    <source>
        <dbReference type="EMBL" id="RXK38041.1"/>
    </source>
</evidence>
<organism evidence="1 2">
    <name type="scientific">Tremella mesenterica</name>
    <name type="common">Jelly fungus</name>
    <dbReference type="NCBI Taxonomy" id="5217"/>
    <lineage>
        <taxon>Eukaryota</taxon>
        <taxon>Fungi</taxon>
        <taxon>Dikarya</taxon>
        <taxon>Basidiomycota</taxon>
        <taxon>Agaricomycotina</taxon>
        <taxon>Tremellomycetes</taxon>
        <taxon>Tremellales</taxon>
        <taxon>Tremellaceae</taxon>
        <taxon>Tremella</taxon>
    </lineage>
</organism>
<dbReference type="EMBL" id="SDIL01000055">
    <property type="protein sequence ID" value="RXK38041.1"/>
    <property type="molecule type" value="Genomic_DNA"/>
</dbReference>
<proteinExistence type="predicted"/>